<comment type="caution">
    <text evidence="1">The sequence shown here is derived from an EMBL/GenBank/DDBJ whole genome shotgun (WGS) entry which is preliminary data.</text>
</comment>
<name>R9H0K9_9SPHI</name>
<dbReference type="Pfam" id="PF04074">
    <property type="entry name" value="DUF386"/>
    <property type="match status" value="1"/>
</dbReference>
<dbReference type="OrthoDB" id="9792756at2"/>
<evidence type="ECO:0008006" key="3">
    <source>
        <dbReference type="Google" id="ProtNLM"/>
    </source>
</evidence>
<reference evidence="1 2" key="1">
    <citation type="journal article" date="2013" name="Genome Announc.">
        <title>Draft Genome Sequence of Arcticibacter svalbardensis Strain MN12-7T, a Member of the Family Sphingobacteriaceae Isolated from an Arctic Soil Sample.</title>
        <authorList>
            <person name="Shivaji S."/>
            <person name="Ara S."/>
            <person name="Prasad S."/>
            <person name="Manasa B.P."/>
            <person name="Begum Z."/>
            <person name="Singh A."/>
            <person name="Kumar Pinnaka A."/>
        </authorList>
    </citation>
    <scope>NUCLEOTIDE SEQUENCE [LARGE SCALE GENOMIC DNA]</scope>
    <source>
        <strain evidence="1 2">MN12-7</strain>
    </source>
</reference>
<dbReference type="PATRIC" id="fig|1150600.3.peg.2097"/>
<dbReference type="PANTHER" id="PTHR34986">
    <property type="entry name" value="EVOLVED BETA-GALACTOSIDASE SUBUNIT BETA"/>
    <property type="match status" value="1"/>
</dbReference>
<evidence type="ECO:0000313" key="2">
    <source>
        <dbReference type="Proteomes" id="UP000014174"/>
    </source>
</evidence>
<proteinExistence type="predicted"/>
<dbReference type="RefSeq" id="WP_016195357.1">
    <property type="nucleotide sequence ID" value="NZ_AQPN01000078.1"/>
</dbReference>
<sequence length="149" mass="16698">MIIDSLENAKKYYSVHPRFAQAFGYLKSQDLNAMEPGKFPIDGTNIHASVSAKDGVSVEDAKFEAHNNFLDIQVCISASETMGWSTRSLCNDPKDAYNPEKDVIFFNDKPGMYFELKAGQFAIFFPEDVHAPMIGEGLIKKLVVKVRKD</sequence>
<dbReference type="PANTHER" id="PTHR34986:SF1">
    <property type="entry name" value="PROTEIN YIAL"/>
    <property type="match status" value="1"/>
</dbReference>
<evidence type="ECO:0000313" key="1">
    <source>
        <dbReference type="EMBL" id="EOR94749.1"/>
    </source>
</evidence>
<dbReference type="STRING" id="1150600.ADIARSV_2123"/>
<dbReference type="SUPFAM" id="SSF51197">
    <property type="entry name" value="Clavaminate synthase-like"/>
    <property type="match status" value="1"/>
</dbReference>
<keyword evidence="2" id="KW-1185">Reference proteome</keyword>
<dbReference type="NCBIfam" id="TIGR00022">
    <property type="entry name" value="YhcH/YjgK/YiaL family protein"/>
    <property type="match status" value="1"/>
</dbReference>
<organism evidence="1 2">
    <name type="scientific">Arcticibacter svalbardensis MN12-7</name>
    <dbReference type="NCBI Taxonomy" id="1150600"/>
    <lineage>
        <taxon>Bacteria</taxon>
        <taxon>Pseudomonadati</taxon>
        <taxon>Bacteroidota</taxon>
        <taxon>Sphingobacteriia</taxon>
        <taxon>Sphingobacteriales</taxon>
        <taxon>Sphingobacteriaceae</taxon>
        <taxon>Arcticibacter</taxon>
    </lineage>
</organism>
<dbReference type="Proteomes" id="UP000014174">
    <property type="component" value="Unassembled WGS sequence"/>
</dbReference>
<protein>
    <recommendedName>
        <fullName evidence="3">Beta-D-galactosidase</fullName>
    </recommendedName>
</protein>
<dbReference type="InterPro" id="IPR037012">
    <property type="entry name" value="NanQ/TabA/YiaL_sf"/>
</dbReference>
<dbReference type="InterPro" id="IPR004375">
    <property type="entry name" value="NanQ/TabA/YiaL"/>
</dbReference>
<dbReference type="Gene3D" id="2.60.120.370">
    <property type="entry name" value="YhcH/YjgK/YiaL"/>
    <property type="match status" value="1"/>
</dbReference>
<dbReference type="AlphaFoldDB" id="R9H0K9"/>
<dbReference type="EMBL" id="AQPN01000078">
    <property type="protein sequence ID" value="EOR94749.1"/>
    <property type="molecule type" value="Genomic_DNA"/>
</dbReference>
<dbReference type="GO" id="GO:0005829">
    <property type="term" value="C:cytosol"/>
    <property type="evidence" value="ECO:0007669"/>
    <property type="project" value="TreeGrafter"/>
</dbReference>
<gene>
    <name evidence="1" type="ORF">ADIARSV_2123</name>
</gene>
<dbReference type="eggNOG" id="COG2731">
    <property type="taxonomic scope" value="Bacteria"/>
</dbReference>
<accession>R9H0K9</accession>